<proteinExistence type="predicted"/>
<gene>
    <name evidence="2" type="primary">YLR352W</name>
    <name evidence="2" type="ORF">CFIMG_002583RA</name>
</gene>
<dbReference type="Gene3D" id="3.80.10.10">
    <property type="entry name" value="Ribonuclease Inhibitor"/>
    <property type="match status" value="1"/>
</dbReference>
<protein>
    <submittedName>
        <fullName evidence="2">F-box protein YLR352W</fullName>
    </submittedName>
</protein>
<keyword evidence="3" id="KW-1185">Reference proteome</keyword>
<reference evidence="2 3" key="1">
    <citation type="journal article" date="2013" name="Fungal Biol.">
        <title>Analysis of microsatellite markers in the genome of the plant pathogen Ceratocystis fimbriata.</title>
        <authorList>
            <person name="Simpson M.C."/>
            <person name="Wilken P.M."/>
            <person name="Coetzee M.P."/>
            <person name="Wingfield M.J."/>
            <person name="Wingfield B.D."/>
        </authorList>
    </citation>
    <scope>NUCLEOTIDE SEQUENCE [LARGE SCALE GENOMIC DNA]</scope>
    <source>
        <strain evidence="2 3">CBS 114723</strain>
    </source>
</reference>
<dbReference type="EMBL" id="APWK03000027">
    <property type="protein sequence ID" value="PHH54435.1"/>
    <property type="molecule type" value="Genomic_DNA"/>
</dbReference>
<reference evidence="2 3" key="2">
    <citation type="journal article" date="2013" name="IMA Fungus">
        <title>IMA Genome-F 1: Ceratocystis fimbriata: Draft nuclear genome sequence for the plant pathogen, Ceratocystis fimbriata.</title>
        <authorList>
            <person name="Wilken P.M."/>
            <person name="Steenkamp E.T."/>
            <person name="Wingfield M.J."/>
            <person name="de Beer Z.W."/>
            <person name="Wingfield B.D."/>
        </authorList>
    </citation>
    <scope>NUCLEOTIDE SEQUENCE [LARGE SCALE GENOMIC DNA]</scope>
    <source>
        <strain evidence="2 3">CBS 114723</strain>
    </source>
</reference>
<comment type="caution">
    <text evidence="2">The sequence shown here is derived from an EMBL/GenBank/DDBJ whole genome shotgun (WGS) entry which is preliminary data.</text>
</comment>
<dbReference type="Proteomes" id="UP000222788">
    <property type="component" value="Unassembled WGS sequence"/>
</dbReference>
<dbReference type="InterPro" id="IPR032675">
    <property type="entry name" value="LRR_dom_sf"/>
</dbReference>
<accession>A0A2C5X959</accession>
<organism evidence="2 3">
    <name type="scientific">Ceratocystis fimbriata CBS 114723</name>
    <dbReference type="NCBI Taxonomy" id="1035309"/>
    <lineage>
        <taxon>Eukaryota</taxon>
        <taxon>Fungi</taxon>
        <taxon>Dikarya</taxon>
        <taxon>Ascomycota</taxon>
        <taxon>Pezizomycotina</taxon>
        <taxon>Sordariomycetes</taxon>
        <taxon>Hypocreomycetidae</taxon>
        <taxon>Microascales</taxon>
        <taxon>Ceratocystidaceae</taxon>
        <taxon>Ceratocystis</taxon>
    </lineage>
</organism>
<feature type="region of interest" description="Disordered" evidence="1">
    <location>
        <begin position="1"/>
        <end position="87"/>
    </location>
</feature>
<evidence type="ECO:0000256" key="1">
    <source>
        <dbReference type="SAM" id="MobiDB-lite"/>
    </source>
</evidence>
<dbReference type="OrthoDB" id="9994419at2759"/>
<evidence type="ECO:0000313" key="2">
    <source>
        <dbReference type="EMBL" id="PHH54435.1"/>
    </source>
</evidence>
<dbReference type="SUPFAM" id="SSF52047">
    <property type="entry name" value="RNI-like"/>
    <property type="match status" value="1"/>
</dbReference>
<feature type="compositionally biased region" description="Low complexity" evidence="1">
    <location>
        <begin position="1"/>
        <end position="18"/>
    </location>
</feature>
<evidence type="ECO:0000313" key="3">
    <source>
        <dbReference type="Proteomes" id="UP000222788"/>
    </source>
</evidence>
<dbReference type="STRING" id="1035309.A0A2C5X959"/>
<dbReference type="AlphaFoldDB" id="A0A2C5X959"/>
<sequence length="740" mass="81911">MAASSFGIPSPGPSIRSAFFEASAHERHSAPFSTQTQNGQHCLSSQHGQEHQQTESSCNLTQQALDDDAAAAQSRSPPLDGTLSRGSFSSVREDELGPAQSFTSSKTSAFTYAVESALVDSPNSSASSSPTPSRPAVRPPPALSSPTLASPTTNCASLFPEDKGLHRSASGIAVNANTNKIDAASPMWQPTDTFRGWKQINLRGKYASRSFSDLQLLNMMWTLPSIPAVEEAPAKPGAGHSRLELLPIELLGAIIDLLYVETPTKGLTKRNGDLIAVLNTSHTLHVATMHTLYRKITIPHSKIFRKFLTAIQKDPFLGTIVQRLDFNHFNPNMLFSTGGERSQAQNLTKDTLLQCLELTPNVREFLAQEHILEDLSAQVVNKLFFGLEKLQAVDFAGCSNRAFKLVWDEVLQDSEKWTKTLSIKRMSFHKCMILPPVAYETVFPCLGRLTHLDVTGCRVTDRALMLIPQTARITHLNLSKCAQLTADCVLQFIEKHPSVRETLVVLNVATDATSHQMFNEDQVSKLLTILPPTLKSLNLKGSRMGSQHIKQLKSAVAQIEELGIGRGVDIRQVGQLICPEKKKIDQSQDRVSAAWDIGSNSSDTGDSDDKSDLVGIGHSLRYIDVSDMYSTTDLDYLFDKNCRLLDSVSYPLQVIEVSENVAKRMRASYKAVRSHGWAISEEGARCWLVRRNEWQTKSMRHEEAFRWWKMGATYWGTRKIPVADCEVGGMYGSFMFARKI</sequence>
<feature type="compositionally biased region" description="Low complexity" evidence="1">
    <location>
        <begin position="120"/>
        <end position="136"/>
    </location>
</feature>
<feature type="region of interest" description="Disordered" evidence="1">
    <location>
        <begin position="120"/>
        <end position="151"/>
    </location>
</feature>
<name>A0A2C5X959_9PEZI</name>
<feature type="compositionally biased region" description="Polar residues" evidence="1">
    <location>
        <begin position="31"/>
        <end position="47"/>
    </location>
</feature>